<dbReference type="Gene3D" id="3.30.450.90">
    <property type="match status" value="1"/>
</dbReference>
<dbReference type="GO" id="GO:0005886">
    <property type="term" value="C:plasma membrane"/>
    <property type="evidence" value="ECO:0007669"/>
    <property type="project" value="TreeGrafter"/>
</dbReference>
<gene>
    <name evidence="5" type="ORF">K3X48_04195</name>
</gene>
<dbReference type="Pfam" id="PF00437">
    <property type="entry name" value="T2SSE"/>
    <property type="match status" value="1"/>
</dbReference>
<sequence length="464" mass="51236">MSEMSTATDSRIDIEQKLLHRLREKQLLGDEQCRQIQSARGKASVEQALLKLGLMEESTLLPELAQFYSYPYVVDRENWSVNGAQIESLGATYCITKLVAPLLDQQGTPYLAVCEPGNAELQNELSFYLDGEPLFAVASEATIRGFLAEEQNKTDESTDGAFDLAALEIGEFDGPTIRYVNNILSDAVARSASDIHFEPQKDRLRVRFRIDGVLHSQPVDASLSISSVLARLKVLASMNVSERRLPQDGRINLVLGGRAIDFRVSSVPTSFGESIVCRILDPKALRLGWNKLGFDIDTIRQIIELVEQPSGLFLVTGPTGSGKTTTLYTALSYLNSSARKILTIEDPIEYDLEGIEQVQVHEEIGMTFAKALRAFLRQDPDIIMIGEIRDQETAEIACRAALVGRLVFSTLHTNSPLGALTRLVDLGVPEYLVKEVLRGVLGQKLSPHTTGGRKLTAELVRFDT</sequence>
<dbReference type="InterPro" id="IPR027417">
    <property type="entry name" value="P-loop_NTPase"/>
</dbReference>
<evidence type="ECO:0000313" key="5">
    <source>
        <dbReference type="EMBL" id="UWP96197.1"/>
    </source>
</evidence>
<dbReference type="EMBL" id="CP080776">
    <property type="protein sequence ID" value="UWP96197.1"/>
    <property type="molecule type" value="Genomic_DNA"/>
</dbReference>
<dbReference type="RefSeq" id="WP_259806447.1">
    <property type="nucleotide sequence ID" value="NZ_CP080776.1"/>
</dbReference>
<keyword evidence="2" id="KW-0547">Nucleotide-binding</keyword>
<dbReference type="GO" id="GO:0016887">
    <property type="term" value="F:ATP hydrolysis activity"/>
    <property type="evidence" value="ECO:0007669"/>
    <property type="project" value="TreeGrafter"/>
</dbReference>
<organism evidence="5 6">
    <name type="scientific">Aliiroseovarius crassostreae</name>
    <dbReference type="NCBI Taxonomy" id="154981"/>
    <lineage>
        <taxon>Bacteria</taxon>
        <taxon>Pseudomonadati</taxon>
        <taxon>Pseudomonadota</taxon>
        <taxon>Alphaproteobacteria</taxon>
        <taxon>Rhodobacterales</taxon>
        <taxon>Paracoccaceae</taxon>
        <taxon>Aliiroseovarius</taxon>
    </lineage>
</organism>
<dbReference type="PANTHER" id="PTHR30258:SF1">
    <property type="entry name" value="PROTEIN TRANSPORT PROTEIN HOFB HOMOLOG"/>
    <property type="match status" value="1"/>
</dbReference>
<accession>A0A9Q9LY25</accession>
<feature type="domain" description="Bacterial type II secretion system protein E" evidence="4">
    <location>
        <begin position="376"/>
        <end position="390"/>
    </location>
</feature>
<comment type="similarity">
    <text evidence="1">Belongs to the GSP E family.</text>
</comment>
<dbReference type="CDD" id="cd01129">
    <property type="entry name" value="PulE-GspE-like"/>
    <property type="match status" value="1"/>
</dbReference>
<dbReference type="InterPro" id="IPR001482">
    <property type="entry name" value="T2SS/T4SS_dom"/>
</dbReference>
<dbReference type="PROSITE" id="PS00662">
    <property type="entry name" value="T2SP_E"/>
    <property type="match status" value="1"/>
</dbReference>
<proteinExistence type="inferred from homology"/>
<evidence type="ECO:0000256" key="3">
    <source>
        <dbReference type="ARBA" id="ARBA00022840"/>
    </source>
</evidence>
<dbReference type="Pfam" id="PF05157">
    <property type="entry name" value="MshEN"/>
    <property type="match status" value="1"/>
</dbReference>
<dbReference type="Proteomes" id="UP001057991">
    <property type="component" value="Chromosome"/>
</dbReference>
<dbReference type="InterPro" id="IPR007831">
    <property type="entry name" value="T2SS_GspE_N"/>
</dbReference>
<evidence type="ECO:0000259" key="4">
    <source>
        <dbReference type="PROSITE" id="PS00662"/>
    </source>
</evidence>
<evidence type="ECO:0000256" key="1">
    <source>
        <dbReference type="ARBA" id="ARBA00006611"/>
    </source>
</evidence>
<evidence type="ECO:0000256" key="2">
    <source>
        <dbReference type="ARBA" id="ARBA00022741"/>
    </source>
</evidence>
<protein>
    <submittedName>
        <fullName evidence="5">Type II/IV secretion system protein</fullName>
    </submittedName>
</protein>
<dbReference type="SUPFAM" id="SSF52540">
    <property type="entry name" value="P-loop containing nucleoside triphosphate hydrolases"/>
    <property type="match status" value="1"/>
</dbReference>
<dbReference type="AlphaFoldDB" id="A0A9Q9LY25"/>
<keyword evidence="3" id="KW-0067">ATP-binding</keyword>
<evidence type="ECO:0000313" key="6">
    <source>
        <dbReference type="Proteomes" id="UP001057991"/>
    </source>
</evidence>
<name>A0A9Q9LY25_9RHOB</name>
<dbReference type="SUPFAM" id="SSF160246">
    <property type="entry name" value="EspE N-terminal domain-like"/>
    <property type="match status" value="1"/>
</dbReference>
<dbReference type="PANTHER" id="PTHR30258">
    <property type="entry name" value="TYPE II SECRETION SYSTEM PROTEIN GSPE-RELATED"/>
    <property type="match status" value="1"/>
</dbReference>
<dbReference type="SMART" id="SM00382">
    <property type="entry name" value="AAA"/>
    <property type="match status" value="1"/>
</dbReference>
<dbReference type="Gene3D" id="3.40.50.300">
    <property type="entry name" value="P-loop containing nucleotide triphosphate hydrolases"/>
    <property type="match status" value="1"/>
</dbReference>
<reference evidence="5" key="1">
    <citation type="submission" date="2021-08" db="EMBL/GenBank/DDBJ databases">
        <authorList>
            <person name="Nwanade C."/>
            <person name="Wang M."/>
            <person name="Masoudi A."/>
            <person name="Yu Z."/>
            <person name="Liu J."/>
        </authorList>
    </citation>
    <scope>NUCLEOTIDE SEQUENCE</scope>
    <source>
        <strain evidence="5">S056</strain>
    </source>
</reference>
<dbReference type="InterPro" id="IPR037257">
    <property type="entry name" value="T2SS_E_N_sf"/>
</dbReference>
<dbReference type="InterPro" id="IPR003593">
    <property type="entry name" value="AAA+_ATPase"/>
</dbReference>
<dbReference type="GO" id="GO:0005524">
    <property type="term" value="F:ATP binding"/>
    <property type="evidence" value="ECO:0007669"/>
    <property type="project" value="UniProtKB-KW"/>
</dbReference>